<keyword evidence="6" id="KW-0812">Transmembrane</keyword>
<keyword evidence="3" id="KW-0813">Transport</keyword>
<organism evidence="20 21">
    <name type="scientific">Paraglaciecola algarum</name>
    <dbReference type="NCBI Taxonomy" id="3050085"/>
    <lineage>
        <taxon>Bacteria</taxon>
        <taxon>Pseudomonadati</taxon>
        <taxon>Pseudomonadota</taxon>
        <taxon>Gammaproteobacteria</taxon>
        <taxon>Alteromonadales</taxon>
        <taxon>Alteromonadaceae</taxon>
        <taxon>Paraglaciecola</taxon>
    </lineage>
</organism>
<feature type="signal peptide" evidence="16">
    <location>
        <begin position="1"/>
        <end position="25"/>
    </location>
</feature>
<dbReference type="InterPro" id="IPR049712">
    <property type="entry name" value="Poly_export"/>
</dbReference>
<accession>A0ABS9D682</accession>
<keyword evidence="14" id="KW-0449">Lipoprotein</keyword>
<keyword evidence="9" id="KW-0406">Ion transport</keyword>
<evidence type="ECO:0000313" key="20">
    <source>
        <dbReference type="EMBL" id="MCF2948448.1"/>
    </source>
</evidence>
<dbReference type="Pfam" id="PF10531">
    <property type="entry name" value="SLBB"/>
    <property type="match status" value="3"/>
</dbReference>
<keyword evidence="11" id="KW-0472">Membrane</keyword>
<evidence type="ECO:0000259" key="19">
    <source>
        <dbReference type="Pfam" id="PF22461"/>
    </source>
</evidence>
<evidence type="ECO:0000259" key="17">
    <source>
        <dbReference type="Pfam" id="PF02563"/>
    </source>
</evidence>
<keyword evidence="15" id="KW-0175">Coiled coil</keyword>
<evidence type="ECO:0000256" key="16">
    <source>
        <dbReference type="SAM" id="SignalP"/>
    </source>
</evidence>
<feature type="domain" description="Polysaccharide export protein N-terminal" evidence="17">
    <location>
        <begin position="130"/>
        <end position="204"/>
    </location>
</feature>
<protein>
    <submittedName>
        <fullName evidence="20">SLBB domain-containing protein</fullName>
    </submittedName>
</protein>
<evidence type="ECO:0000256" key="3">
    <source>
        <dbReference type="ARBA" id="ARBA00022448"/>
    </source>
</evidence>
<keyword evidence="13" id="KW-0998">Cell outer membrane</keyword>
<keyword evidence="7 16" id="KW-0732">Signal</keyword>
<evidence type="ECO:0000256" key="14">
    <source>
        <dbReference type="ARBA" id="ARBA00023288"/>
    </source>
</evidence>
<evidence type="ECO:0000256" key="1">
    <source>
        <dbReference type="ARBA" id="ARBA00004571"/>
    </source>
</evidence>
<keyword evidence="4" id="KW-1134">Transmembrane beta strand</keyword>
<evidence type="ECO:0000256" key="11">
    <source>
        <dbReference type="ARBA" id="ARBA00023136"/>
    </source>
</evidence>
<evidence type="ECO:0000256" key="4">
    <source>
        <dbReference type="ARBA" id="ARBA00022452"/>
    </source>
</evidence>
<dbReference type="Proteomes" id="UP001521137">
    <property type="component" value="Unassembled WGS sequence"/>
</dbReference>
<name>A0ABS9D682_9ALTE</name>
<evidence type="ECO:0000256" key="7">
    <source>
        <dbReference type="ARBA" id="ARBA00022729"/>
    </source>
</evidence>
<proteinExistence type="inferred from homology"/>
<feature type="domain" description="Soluble ligand binding" evidence="18">
    <location>
        <begin position="802"/>
        <end position="850"/>
    </location>
</feature>
<feature type="chain" id="PRO_5046230567" evidence="16">
    <location>
        <begin position="26"/>
        <end position="911"/>
    </location>
</feature>
<dbReference type="PANTHER" id="PTHR33619">
    <property type="entry name" value="POLYSACCHARIDE EXPORT PROTEIN GFCE-RELATED"/>
    <property type="match status" value="1"/>
</dbReference>
<dbReference type="Gene3D" id="3.10.560.10">
    <property type="entry name" value="Outer membrane lipoprotein wza domain like"/>
    <property type="match status" value="6"/>
</dbReference>
<evidence type="ECO:0000256" key="2">
    <source>
        <dbReference type="ARBA" id="ARBA00009450"/>
    </source>
</evidence>
<comment type="subcellular location">
    <subcellularLocation>
        <location evidence="1">Cell outer membrane</location>
        <topology evidence="1">Multi-pass membrane protein</topology>
    </subcellularLocation>
</comment>
<dbReference type="PANTHER" id="PTHR33619:SF3">
    <property type="entry name" value="POLYSACCHARIDE EXPORT PROTEIN GFCE-RELATED"/>
    <property type="match status" value="1"/>
</dbReference>
<keyword evidence="21" id="KW-1185">Reference proteome</keyword>
<keyword evidence="10" id="KW-0626">Porin</keyword>
<dbReference type="EMBL" id="JAKGAS010000004">
    <property type="protein sequence ID" value="MCF2948448.1"/>
    <property type="molecule type" value="Genomic_DNA"/>
</dbReference>
<evidence type="ECO:0000256" key="12">
    <source>
        <dbReference type="ARBA" id="ARBA00023139"/>
    </source>
</evidence>
<feature type="domain" description="SLBB" evidence="19">
    <location>
        <begin position="668"/>
        <end position="795"/>
    </location>
</feature>
<dbReference type="Pfam" id="PF22461">
    <property type="entry name" value="SLBB_2"/>
    <property type="match status" value="2"/>
</dbReference>
<feature type="coiled-coil region" evidence="15">
    <location>
        <begin position="712"/>
        <end position="739"/>
    </location>
</feature>
<evidence type="ECO:0000256" key="15">
    <source>
        <dbReference type="SAM" id="Coils"/>
    </source>
</evidence>
<dbReference type="InterPro" id="IPR054765">
    <property type="entry name" value="SLBB_dom"/>
</dbReference>
<sequence length="911" mass="101094">MSRFVLKLIPFIFTLSWILSFSVYAQTTQQIQQFKNLPRAKQQQLANQLGIDLTGIARQSNNATGLSDNNKPMITYPRGTQFDEFGNPVNSNEDIFKNNFKSEDENELKLYGLELFANSPSTFTPTSNVPVPANYILGPGDQIVVHLYGKQNEEYQLIVGRDGNVVIPKLGPFNIATKSFTEAKTFLVEQIGQQIIGVKVSVSMGELRTIRVFVTGEAYKPGAYNVSSLSTITHALFVSGGVTDIASLRNIQLKRAGKLVQTLDLYDLLLQGNTSDDVLLQSGDAIFIPPVQITVSIDGQVRRPAIYELKGNESLSEAILLAGGVLSNGYEKSIGIERVTNGQKVQLTVDNLKQNIKVSDGDKITVPEVSEYVSDSITLIGDVARPGNYQWSNSLSVFSLLGDVKRELSETADLNYILILRENTLSREIDVLQADLTMPAAQGDVALKPLDKVLVFSIIESVEFADEQVGQFAYTAEKLKENEKNIWQKRIEEKLFWRSVGLVNEPQLQTYEFNSELAQMPNQPIIELTKAEKEKIEEFKDNAYFSRKRMLAPVIAMLRDQAKYGSPLKLVEVAGEVKVPGFYPLTQQASIQNLIKAAGGLTEAAYPEKSEITRTEFNSHGEAQVQHIEFKPFDELKSGLNATNSLSIKSKDRINIYTTPSWQEELTISVKGEVEFPGDYTIRRGETLSELLTRVGGLTKYGDANSVVFTREVLKEQERKNLQTLAEELRKQIASESLRRKAGAGSIVSYDEARKLLRDLTSKEAVGRLVIDLSRLISGDKSQNVILEDGDVLYVPVHSQSVNVMGEVYVPTSHLFAEGQNLTAYIEKSGGYRSLADEERVYVIRANGEVVIPNSGDDFWFNSEQNVTKILPGDTIVVPFDSDNVDNMTLWTNATQIVYQLAVAVAAIGSL</sequence>
<keyword evidence="12" id="KW-0564">Palmitate</keyword>
<dbReference type="Pfam" id="PF02563">
    <property type="entry name" value="Poly_export"/>
    <property type="match status" value="1"/>
</dbReference>
<feature type="domain" description="Soluble ligand binding" evidence="18">
    <location>
        <begin position="571"/>
        <end position="614"/>
    </location>
</feature>
<dbReference type="InterPro" id="IPR003715">
    <property type="entry name" value="Poly_export_N"/>
</dbReference>
<feature type="domain" description="SLBB" evidence="19">
    <location>
        <begin position="211"/>
        <end position="288"/>
    </location>
</feature>
<evidence type="ECO:0000256" key="10">
    <source>
        <dbReference type="ARBA" id="ARBA00023114"/>
    </source>
</evidence>
<keyword evidence="5" id="KW-0762">Sugar transport</keyword>
<reference evidence="20 21" key="1">
    <citation type="submission" date="2022-01" db="EMBL/GenBank/DDBJ databases">
        <title>Paraglaciecola sp. G1-23.</title>
        <authorList>
            <person name="Jin M.S."/>
            <person name="Han D.M."/>
            <person name="Kim H.M."/>
            <person name="Jeon C.O."/>
        </authorList>
    </citation>
    <scope>NUCLEOTIDE SEQUENCE [LARGE SCALE GENOMIC DNA]</scope>
    <source>
        <strain evidence="20 21">G1-23</strain>
    </source>
</reference>
<comment type="caution">
    <text evidence="20">The sequence shown here is derived from an EMBL/GenBank/DDBJ whole genome shotgun (WGS) entry which is preliminary data.</text>
</comment>
<evidence type="ECO:0000256" key="6">
    <source>
        <dbReference type="ARBA" id="ARBA00022692"/>
    </source>
</evidence>
<evidence type="ECO:0000259" key="18">
    <source>
        <dbReference type="Pfam" id="PF10531"/>
    </source>
</evidence>
<evidence type="ECO:0000256" key="8">
    <source>
        <dbReference type="ARBA" id="ARBA00023047"/>
    </source>
</evidence>
<dbReference type="InterPro" id="IPR019554">
    <property type="entry name" value="Soluble_ligand-bd"/>
</dbReference>
<comment type="similarity">
    <text evidence="2">Belongs to the BexD/CtrA/VexA family.</text>
</comment>
<evidence type="ECO:0000256" key="5">
    <source>
        <dbReference type="ARBA" id="ARBA00022597"/>
    </source>
</evidence>
<keyword evidence="8" id="KW-0625">Polysaccharide transport</keyword>
<evidence type="ECO:0000256" key="9">
    <source>
        <dbReference type="ARBA" id="ARBA00023065"/>
    </source>
</evidence>
<evidence type="ECO:0000256" key="13">
    <source>
        <dbReference type="ARBA" id="ARBA00023237"/>
    </source>
</evidence>
<feature type="domain" description="Soluble ligand binding" evidence="18">
    <location>
        <begin position="295"/>
        <end position="344"/>
    </location>
</feature>
<dbReference type="RefSeq" id="WP_235312235.1">
    <property type="nucleotide sequence ID" value="NZ_JAKGAS010000004.1"/>
</dbReference>
<evidence type="ECO:0000313" key="21">
    <source>
        <dbReference type="Proteomes" id="UP001521137"/>
    </source>
</evidence>
<gene>
    <name evidence="20" type="ORF">L0668_10045</name>
</gene>